<dbReference type="GO" id="GO:0003700">
    <property type="term" value="F:DNA-binding transcription factor activity"/>
    <property type="evidence" value="ECO:0007669"/>
    <property type="project" value="InterPro"/>
</dbReference>
<evidence type="ECO:0000313" key="7">
    <source>
        <dbReference type="Proteomes" id="UP000216020"/>
    </source>
</evidence>
<dbReference type="InterPro" id="IPR036388">
    <property type="entry name" value="WH-like_DNA-bd_sf"/>
</dbReference>
<dbReference type="Gene3D" id="1.10.10.10">
    <property type="entry name" value="Winged helix-like DNA-binding domain superfamily/Winged helix DNA-binding domain"/>
    <property type="match status" value="1"/>
</dbReference>
<evidence type="ECO:0000259" key="5">
    <source>
        <dbReference type="PROSITE" id="PS50931"/>
    </source>
</evidence>
<dbReference type="InterPro" id="IPR005119">
    <property type="entry name" value="LysR_subst-bd"/>
</dbReference>
<dbReference type="InterPro" id="IPR036390">
    <property type="entry name" value="WH_DNA-bd_sf"/>
</dbReference>
<reference evidence="7" key="1">
    <citation type="submission" date="2017-05" db="EMBL/GenBank/DDBJ databases">
        <title>Complete and WGS of Bordetella genogroups.</title>
        <authorList>
            <person name="Spilker T."/>
            <person name="Lipuma J."/>
        </authorList>
    </citation>
    <scope>NUCLEOTIDE SEQUENCE [LARGE SCALE GENOMIC DNA]</scope>
    <source>
        <strain evidence="7">AU16122</strain>
    </source>
</reference>
<proteinExistence type="inferred from homology"/>
<keyword evidence="2" id="KW-0805">Transcription regulation</keyword>
<gene>
    <name evidence="6" type="ORF">CAL29_18650</name>
</gene>
<sequence length="311" mass="33914">MPDVIAHERDELPGDNVPGESDRRLRYFMTIAALGSMSKAADELGISQPSLSRQISVLETYLGQPVFERTGRGVVLTSVGEELYWATASGFKLIDDAVAKVRDMNTVIRGSLKIAAVHTLTYYLLGDLVSVVAHEGHGANLQLMGRSSPEVVDLVASGKAELGFVYDSAVAVSGLTSIDLFEDEMCLIVRAEHESRDTVDIWNERQRLVVFPAHYALRKMLQHAKLDYVASAETDTVDAALEMVSAGMGTCLLPSRIPDRLLADYKLRKVAIAGPQLARKVVAIHKEGRRLSPLAALALGIAHRLSRRAPE</sequence>
<dbReference type="EMBL" id="NEVM01000005">
    <property type="protein sequence ID" value="OZI30090.1"/>
    <property type="molecule type" value="Genomic_DNA"/>
</dbReference>
<dbReference type="PRINTS" id="PR00039">
    <property type="entry name" value="HTHLYSR"/>
</dbReference>
<dbReference type="FunFam" id="1.10.10.10:FF:000001">
    <property type="entry name" value="LysR family transcriptional regulator"/>
    <property type="match status" value="1"/>
</dbReference>
<dbReference type="SUPFAM" id="SSF46785">
    <property type="entry name" value="Winged helix' DNA-binding domain"/>
    <property type="match status" value="1"/>
</dbReference>
<dbReference type="GO" id="GO:0032993">
    <property type="term" value="C:protein-DNA complex"/>
    <property type="evidence" value="ECO:0007669"/>
    <property type="project" value="TreeGrafter"/>
</dbReference>
<evidence type="ECO:0000256" key="1">
    <source>
        <dbReference type="ARBA" id="ARBA00009437"/>
    </source>
</evidence>
<keyword evidence="4" id="KW-0804">Transcription</keyword>
<dbReference type="PANTHER" id="PTHR30346:SF28">
    <property type="entry name" value="HTH-TYPE TRANSCRIPTIONAL REGULATOR CYNR"/>
    <property type="match status" value="1"/>
</dbReference>
<evidence type="ECO:0000256" key="3">
    <source>
        <dbReference type="ARBA" id="ARBA00023125"/>
    </source>
</evidence>
<organism evidence="6 7">
    <name type="scientific">Bordetella genomosp. 10</name>
    <dbReference type="NCBI Taxonomy" id="1416804"/>
    <lineage>
        <taxon>Bacteria</taxon>
        <taxon>Pseudomonadati</taxon>
        <taxon>Pseudomonadota</taxon>
        <taxon>Betaproteobacteria</taxon>
        <taxon>Burkholderiales</taxon>
        <taxon>Alcaligenaceae</taxon>
        <taxon>Bordetella</taxon>
    </lineage>
</organism>
<dbReference type="GO" id="GO:0003677">
    <property type="term" value="F:DNA binding"/>
    <property type="evidence" value="ECO:0007669"/>
    <property type="project" value="UniProtKB-KW"/>
</dbReference>
<protein>
    <recommendedName>
        <fullName evidence="5">HTH lysR-type domain-containing protein</fullName>
    </recommendedName>
</protein>
<comment type="caution">
    <text evidence="6">The sequence shown here is derived from an EMBL/GenBank/DDBJ whole genome shotgun (WGS) entry which is preliminary data.</text>
</comment>
<comment type="similarity">
    <text evidence="1">Belongs to the LysR transcriptional regulatory family.</text>
</comment>
<accession>A0A261RZY5</accession>
<dbReference type="InterPro" id="IPR000847">
    <property type="entry name" value="LysR_HTH_N"/>
</dbReference>
<dbReference type="RefSeq" id="WP_256977567.1">
    <property type="nucleotide sequence ID" value="NZ_NEVM01000005.1"/>
</dbReference>
<dbReference type="PANTHER" id="PTHR30346">
    <property type="entry name" value="TRANSCRIPTIONAL DUAL REGULATOR HCAR-RELATED"/>
    <property type="match status" value="1"/>
</dbReference>
<evidence type="ECO:0000256" key="4">
    <source>
        <dbReference type="ARBA" id="ARBA00023163"/>
    </source>
</evidence>
<dbReference type="Gene3D" id="3.40.190.290">
    <property type="match status" value="1"/>
</dbReference>
<evidence type="ECO:0000313" key="6">
    <source>
        <dbReference type="EMBL" id="OZI30090.1"/>
    </source>
</evidence>
<dbReference type="Pfam" id="PF00126">
    <property type="entry name" value="HTH_1"/>
    <property type="match status" value="1"/>
</dbReference>
<keyword evidence="7" id="KW-1185">Reference proteome</keyword>
<dbReference type="CDD" id="cd05466">
    <property type="entry name" value="PBP2_LTTR_substrate"/>
    <property type="match status" value="1"/>
</dbReference>
<keyword evidence="3" id="KW-0238">DNA-binding</keyword>
<dbReference type="SUPFAM" id="SSF53850">
    <property type="entry name" value="Periplasmic binding protein-like II"/>
    <property type="match status" value="1"/>
</dbReference>
<evidence type="ECO:0000256" key="2">
    <source>
        <dbReference type="ARBA" id="ARBA00023015"/>
    </source>
</evidence>
<feature type="domain" description="HTH lysR-type" evidence="5">
    <location>
        <begin position="23"/>
        <end position="77"/>
    </location>
</feature>
<dbReference type="PROSITE" id="PS50931">
    <property type="entry name" value="HTH_LYSR"/>
    <property type="match status" value="1"/>
</dbReference>
<name>A0A261RZY5_9BORD</name>
<dbReference type="Pfam" id="PF03466">
    <property type="entry name" value="LysR_substrate"/>
    <property type="match status" value="1"/>
</dbReference>
<dbReference type="AlphaFoldDB" id="A0A261RZY5"/>
<dbReference type="Proteomes" id="UP000216020">
    <property type="component" value="Unassembled WGS sequence"/>
</dbReference>